<proteinExistence type="predicted"/>
<keyword evidence="3" id="KW-1185">Reference proteome</keyword>
<sequence>LDRALKMWRAFALLLAISDAIVEARVTFVTSEVLDDIDLRGVNKASFRCFAGCRVYSPTRNDKIVIVDSAGVEYKSLLFLADQQNGGLYELPESSELYYLINDGVANPSFIFYAVEKGAMNYNTQVAYLTAAAEVIASPVIDTRLTIISTTGAVWFYNFLGDYTGALPTVHATGFDSIYKCRPVYEARSSSSVLKTAFLIDSPIATIDFKQLGANKSVRISSNYLVTITPGEDSSAVYVSPGYVGCDSTGDSLYTFIPAVSVIDSSFSVADSNGLSVSVNGEYSIEKEADAITLTINENVQKLFGTQKFSQTSDADSFKIGISWKNNDYKSNNRFGLQIDVMNGSGGTVKTTTKSGRDESTTSSRQSLMVFTSLIACSMSSFLRL</sequence>
<evidence type="ECO:0000313" key="3">
    <source>
        <dbReference type="Proteomes" id="UP001432027"/>
    </source>
</evidence>
<feature type="chain" id="PRO_5043741916" evidence="1">
    <location>
        <begin position="25"/>
        <end position="385"/>
    </location>
</feature>
<name>A0AAV5TGT0_9BILA</name>
<protein>
    <submittedName>
        <fullName evidence="2">Uncharacterized protein</fullName>
    </submittedName>
</protein>
<keyword evidence="1" id="KW-0732">Signal</keyword>
<evidence type="ECO:0000313" key="2">
    <source>
        <dbReference type="EMBL" id="GMS93538.1"/>
    </source>
</evidence>
<dbReference type="EMBL" id="BTSX01000004">
    <property type="protein sequence ID" value="GMS93538.1"/>
    <property type="molecule type" value="Genomic_DNA"/>
</dbReference>
<feature type="non-terminal residue" evidence="2">
    <location>
        <position position="1"/>
    </location>
</feature>
<feature type="signal peptide" evidence="1">
    <location>
        <begin position="1"/>
        <end position="24"/>
    </location>
</feature>
<dbReference type="AlphaFoldDB" id="A0AAV5TGT0"/>
<accession>A0AAV5TGT0</accession>
<comment type="caution">
    <text evidence="2">The sequence shown here is derived from an EMBL/GenBank/DDBJ whole genome shotgun (WGS) entry which is preliminary data.</text>
</comment>
<dbReference type="Proteomes" id="UP001432027">
    <property type="component" value="Unassembled WGS sequence"/>
</dbReference>
<reference evidence="2" key="1">
    <citation type="submission" date="2023-10" db="EMBL/GenBank/DDBJ databases">
        <title>Genome assembly of Pristionchus species.</title>
        <authorList>
            <person name="Yoshida K."/>
            <person name="Sommer R.J."/>
        </authorList>
    </citation>
    <scope>NUCLEOTIDE SEQUENCE</scope>
    <source>
        <strain evidence="2">RS0144</strain>
    </source>
</reference>
<gene>
    <name evidence="2" type="ORF">PENTCL1PPCAC_15713</name>
</gene>
<evidence type="ECO:0000256" key="1">
    <source>
        <dbReference type="SAM" id="SignalP"/>
    </source>
</evidence>
<organism evidence="2 3">
    <name type="scientific">Pristionchus entomophagus</name>
    <dbReference type="NCBI Taxonomy" id="358040"/>
    <lineage>
        <taxon>Eukaryota</taxon>
        <taxon>Metazoa</taxon>
        <taxon>Ecdysozoa</taxon>
        <taxon>Nematoda</taxon>
        <taxon>Chromadorea</taxon>
        <taxon>Rhabditida</taxon>
        <taxon>Rhabditina</taxon>
        <taxon>Diplogasteromorpha</taxon>
        <taxon>Diplogasteroidea</taxon>
        <taxon>Neodiplogasteridae</taxon>
        <taxon>Pristionchus</taxon>
    </lineage>
</organism>